<protein>
    <submittedName>
        <fullName evidence="1">Uncharacterized protein</fullName>
    </submittedName>
</protein>
<sequence length="110" mass="12338">MARKESRLSLGKEMKWWTPPPPPPIATLISSSQLLILLEVEVEVDDVVVVIPITSPPIFLNSLFPSIKSSSREGSLPNGGNVSENWQPRNARRVKLYNDVIHLEDKLAPW</sequence>
<dbReference type="AlphaFoldDB" id="A0A8K0HFQ0"/>
<accession>A0A8K0HFQ0</accession>
<name>A0A8K0HFQ0_9ROSA</name>
<comment type="caution">
    <text evidence="1">The sequence shown here is derived from an EMBL/GenBank/DDBJ whole genome shotgun (WGS) entry which is preliminary data.</text>
</comment>
<proteinExistence type="predicted"/>
<gene>
    <name evidence="1" type="ORF">FNV43_RR07409</name>
</gene>
<evidence type="ECO:0000313" key="2">
    <source>
        <dbReference type="Proteomes" id="UP000796880"/>
    </source>
</evidence>
<dbReference type="Proteomes" id="UP000796880">
    <property type="component" value="Unassembled WGS sequence"/>
</dbReference>
<keyword evidence="2" id="KW-1185">Reference proteome</keyword>
<evidence type="ECO:0000313" key="1">
    <source>
        <dbReference type="EMBL" id="KAF3451314.1"/>
    </source>
</evidence>
<reference evidence="1" key="1">
    <citation type="submission" date="2020-03" db="EMBL/GenBank/DDBJ databases">
        <title>A high-quality chromosome-level genome assembly of a woody plant with both climbing and erect habits, Rhamnella rubrinervis.</title>
        <authorList>
            <person name="Lu Z."/>
            <person name="Yang Y."/>
            <person name="Zhu X."/>
            <person name="Sun Y."/>
        </authorList>
    </citation>
    <scope>NUCLEOTIDE SEQUENCE</scope>
    <source>
        <strain evidence="1">BYM</strain>
        <tissue evidence="1">Leaf</tissue>
    </source>
</reference>
<organism evidence="1 2">
    <name type="scientific">Rhamnella rubrinervis</name>
    <dbReference type="NCBI Taxonomy" id="2594499"/>
    <lineage>
        <taxon>Eukaryota</taxon>
        <taxon>Viridiplantae</taxon>
        <taxon>Streptophyta</taxon>
        <taxon>Embryophyta</taxon>
        <taxon>Tracheophyta</taxon>
        <taxon>Spermatophyta</taxon>
        <taxon>Magnoliopsida</taxon>
        <taxon>eudicotyledons</taxon>
        <taxon>Gunneridae</taxon>
        <taxon>Pentapetalae</taxon>
        <taxon>rosids</taxon>
        <taxon>fabids</taxon>
        <taxon>Rosales</taxon>
        <taxon>Rhamnaceae</taxon>
        <taxon>rhamnoid group</taxon>
        <taxon>Rhamneae</taxon>
        <taxon>Rhamnella</taxon>
    </lineage>
</organism>
<dbReference type="EMBL" id="VOIH02000003">
    <property type="protein sequence ID" value="KAF3451314.1"/>
    <property type="molecule type" value="Genomic_DNA"/>
</dbReference>